<evidence type="ECO:0000313" key="2">
    <source>
        <dbReference type="EMBL" id="KAH0504348.1"/>
    </source>
</evidence>
<dbReference type="PANTHER" id="PTHR35256:SF1">
    <property type="entry name" value="EXPRESSED SEQUENCE AI429214"/>
    <property type="match status" value="1"/>
</dbReference>
<evidence type="ECO:0000313" key="3">
    <source>
        <dbReference type="Proteomes" id="UP000710432"/>
    </source>
</evidence>
<sequence>MGWPSTQEPGDSEEQGGPAQTDVCATQISEEILRSYTDEMVSSGSLSSSGEEQSCSYNSESSLESGKPTTSSEEQDELLERSFLQKEEHRLSEKWLNHIKGKGIHSERYQPHSRLPTETPGASAKELNALQSFCSVKVNLIHQREDSRAKKSPRHKRLPLRRVAETSEADASNCTVPDELLSRIYLKNTRATLAHIGALKQHVSSQCPSCNSKRAELAQSDFLKRRKTLMESLLLQEKIDEHLHTTDFLTRIGDAHRGFPRLSDDPKVIWKKMTEKIQTGSPPVLERQTQCWCKMGVQVPCCSSAYVSNQIGGTDG</sequence>
<dbReference type="PANTHER" id="PTHR35256">
    <property type="entry name" value="CHROMOSOME 8 OPEN READING FRAME 48"/>
    <property type="match status" value="1"/>
</dbReference>
<accession>A0A8J6G6R3</accession>
<gene>
    <name evidence="2" type="ORF">LTLLF_106185</name>
</gene>
<evidence type="ECO:0000256" key="1">
    <source>
        <dbReference type="SAM" id="MobiDB-lite"/>
    </source>
</evidence>
<dbReference type="InterPro" id="IPR027932">
    <property type="entry name" value="DUF4606"/>
</dbReference>
<proteinExistence type="predicted"/>
<comment type="caution">
    <text evidence="2">The sequence shown here is derived from an EMBL/GenBank/DDBJ whole genome shotgun (WGS) entry which is preliminary data.</text>
</comment>
<dbReference type="AlphaFoldDB" id="A0A8J6G6R3"/>
<reference evidence="2" key="1">
    <citation type="submission" date="2020-03" db="EMBL/GenBank/DDBJ databases">
        <title>Studies in the Genomics of Life Span.</title>
        <authorList>
            <person name="Glass D."/>
        </authorList>
    </citation>
    <scope>NUCLEOTIDE SEQUENCE</scope>
    <source>
        <strain evidence="2">LTLLF</strain>
        <tissue evidence="2">Muscle</tissue>
    </source>
</reference>
<protein>
    <submittedName>
        <fullName evidence="2">Uncharacterized protein</fullName>
    </submittedName>
</protein>
<dbReference type="Pfam" id="PF15379">
    <property type="entry name" value="DUF4606"/>
    <property type="match status" value="1"/>
</dbReference>
<name>A0A8J6G6R3_MICOH</name>
<feature type="compositionally biased region" description="Low complexity" evidence="1">
    <location>
        <begin position="42"/>
        <end position="65"/>
    </location>
</feature>
<organism evidence="2 3">
    <name type="scientific">Microtus ochrogaster</name>
    <name type="common">Prairie vole</name>
    <dbReference type="NCBI Taxonomy" id="79684"/>
    <lineage>
        <taxon>Eukaryota</taxon>
        <taxon>Metazoa</taxon>
        <taxon>Chordata</taxon>
        <taxon>Craniata</taxon>
        <taxon>Vertebrata</taxon>
        <taxon>Euteleostomi</taxon>
        <taxon>Mammalia</taxon>
        <taxon>Eutheria</taxon>
        <taxon>Euarchontoglires</taxon>
        <taxon>Glires</taxon>
        <taxon>Rodentia</taxon>
        <taxon>Myomorpha</taxon>
        <taxon>Muroidea</taxon>
        <taxon>Cricetidae</taxon>
        <taxon>Arvicolinae</taxon>
        <taxon>Microtus</taxon>
    </lineage>
</organism>
<feature type="region of interest" description="Disordered" evidence="1">
    <location>
        <begin position="144"/>
        <end position="169"/>
    </location>
</feature>
<dbReference type="Proteomes" id="UP000710432">
    <property type="component" value="Unassembled WGS sequence"/>
</dbReference>
<feature type="region of interest" description="Disordered" evidence="1">
    <location>
        <begin position="1"/>
        <end position="78"/>
    </location>
</feature>
<feature type="compositionally biased region" description="Basic residues" evidence="1">
    <location>
        <begin position="150"/>
        <end position="160"/>
    </location>
</feature>
<dbReference type="EMBL" id="JAATJU010025100">
    <property type="protein sequence ID" value="KAH0504348.1"/>
    <property type="molecule type" value="Genomic_DNA"/>
</dbReference>